<evidence type="ECO:0000256" key="1">
    <source>
        <dbReference type="ARBA" id="ARBA00007169"/>
    </source>
</evidence>
<dbReference type="AlphaFoldDB" id="A0A6V6Z6X4"/>
<dbReference type="Proteomes" id="UP000530060">
    <property type="component" value="Unassembled WGS sequence"/>
</dbReference>
<keyword evidence="3" id="KW-0378">Hydrolase</keyword>
<name>A0A6V6Z6X4_9FLAO</name>
<dbReference type="InterPro" id="IPR029058">
    <property type="entry name" value="AB_hydrolase_fold"/>
</dbReference>
<dbReference type="GO" id="GO:0008610">
    <property type="term" value="P:lipid biosynthetic process"/>
    <property type="evidence" value="ECO:0007669"/>
    <property type="project" value="TreeGrafter"/>
</dbReference>
<comment type="caution">
    <text evidence="3">The sequence shown here is derived from an EMBL/GenBank/DDBJ whole genome shotgun (WGS) entry which is preliminary data.</text>
</comment>
<organism evidence="3 4">
    <name type="scientific">Flavobacterium salmonis</name>
    <dbReference type="NCBI Taxonomy" id="2654844"/>
    <lineage>
        <taxon>Bacteria</taxon>
        <taxon>Pseudomonadati</taxon>
        <taxon>Bacteroidota</taxon>
        <taxon>Flavobacteriia</taxon>
        <taxon>Flavobacteriales</taxon>
        <taxon>Flavobacteriaceae</taxon>
        <taxon>Flavobacterium</taxon>
    </lineage>
</organism>
<dbReference type="RefSeq" id="WP_180910006.1">
    <property type="nucleotide sequence ID" value="NZ_CAIJDP010000082.1"/>
</dbReference>
<dbReference type="PANTHER" id="PTHR11487">
    <property type="entry name" value="THIOESTERASE"/>
    <property type="match status" value="1"/>
</dbReference>
<dbReference type="SUPFAM" id="SSF53474">
    <property type="entry name" value="alpha/beta-Hydrolases"/>
    <property type="match status" value="1"/>
</dbReference>
<dbReference type="InterPro" id="IPR001031">
    <property type="entry name" value="Thioesterase"/>
</dbReference>
<dbReference type="GO" id="GO:0016787">
    <property type="term" value="F:hydrolase activity"/>
    <property type="evidence" value="ECO:0007669"/>
    <property type="project" value="UniProtKB-KW"/>
</dbReference>
<dbReference type="EC" id="3.1.2.-" evidence="3"/>
<evidence type="ECO:0000259" key="2">
    <source>
        <dbReference type="Pfam" id="PF00975"/>
    </source>
</evidence>
<protein>
    <submittedName>
        <fullName evidence="3">Surfactin synthase thioesterase subunit</fullName>
        <ecNumber evidence="3">3.1.2.-</ecNumber>
    </submittedName>
</protein>
<gene>
    <name evidence="3" type="primary">srfAD</name>
    <name evidence="3" type="ORF">FLAT13_03807</name>
</gene>
<dbReference type="EMBL" id="CAIJDP010000082">
    <property type="protein sequence ID" value="CAD0007359.1"/>
    <property type="molecule type" value="Genomic_DNA"/>
</dbReference>
<dbReference type="PANTHER" id="PTHR11487:SF0">
    <property type="entry name" value="S-ACYL FATTY ACID SYNTHASE THIOESTERASE, MEDIUM CHAIN"/>
    <property type="match status" value="1"/>
</dbReference>
<proteinExistence type="inferred from homology"/>
<accession>A0A6V6Z6X4</accession>
<dbReference type="InterPro" id="IPR012223">
    <property type="entry name" value="TEII"/>
</dbReference>
<evidence type="ECO:0000313" key="3">
    <source>
        <dbReference type="EMBL" id="CAD0007359.1"/>
    </source>
</evidence>
<reference evidence="3 4" key="1">
    <citation type="submission" date="2020-06" db="EMBL/GenBank/DDBJ databases">
        <authorList>
            <person name="Criscuolo A."/>
        </authorList>
    </citation>
    <scope>NUCLEOTIDE SEQUENCE [LARGE SCALE GENOMIC DNA]</scope>
    <source>
        <strain evidence="4">CIP 111411</strain>
    </source>
</reference>
<dbReference type="Gene3D" id="3.40.50.1820">
    <property type="entry name" value="alpha/beta hydrolase"/>
    <property type="match status" value="1"/>
</dbReference>
<evidence type="ECO:0000313" key="4">
    <source>
        <dbReference type="Proteomes" id="UP000530060"/>
    </source>
</evidence>
<comment type="similarity">
    <text evidence="1">Belongs to the thioesterase family.</text>
</comment>
<dbReference type="Pfam" id="PF00975">
    <property type="entry name" value="Thioesterase"/>
    <property type="match status" value="1"/>
</dbReference>
<sequence>MSFELLPNEESSQVRIICFPFAGGNKYSYNKLFGNIIEFFFINGGVKGLKLEEEEFLDLITEDIVRLSINSDYVIYGHSLGALIGYLVCQRIENLRVKKPLRLIISGMNAPSIKREKISHLPDKLFWEEIIKFGGIPDELLNFPELIDYYTPILKADLTAIENYQYTKKEKLTVPIDVFYGSEDTTIEKIQGWEEETTEKVTIMQMNGNHFFIFDHIEFFTEYFKNIVKI</sequence>
<feature type="domain" description="Thioesterase" evidence="2">
    <location>
        <begin position="15"/>
        <end position="218"/>
    </location>
</feature>
<keyword evidence="4" id="KW-1185">Reference proteome</keyword>